<gene>
    <name evidence="3" type="ORF">C8E97_6328</name>
</gene>
<feature type="chain" id="PRO_5019739673" description="LPXTG-motif cell wall-anchored protein" evidence="2">
    <location>
        <begin position="27"/>
        <end position="113"/>
    </location>
</feature>
<proteinExistence type="predicted"/>
<feature type="signal peptide" evidence="2">
    <location>
        <begin position="1"/>
        <end position="26"/>
    </location>
</feature>
<keyword evidence="1" id="KW-0472">Membrane</keyword>
<evidence type="ECO:0008006" key="5">
    <source>
        <dbReference type="Google" id="ProtNLM"/>
    </source>
</evidence>
<dbReference type="EMBL" id="RBXO01000001">
    <property type="protein sequence ID" value="RKT57606.1"/>
    <property type="molecule type" value="Genomic_DNA"/>
</dbReference>
<evidence type="ECO:0000256" key="1">
    <source>
        <dbReference type="SAM" id="Phobius"/>
    </source>
</evidence>
<keyword evidence="1" id="KW-1133">Transmembrane helix</keyword>
<keyword evidence="1" id="KW-0812">Transmembrane</keyword>
<reference evidence="3 4" key="1">
    <citation type="submission" date="2018-10" db="EMBL/GenBank/DDBJ databases">
        <title>Sequencing the genomes of 1000 actinobacteria strains.</title>
        <authorList>
            <person name="Klenk H.-P."/>
        </authorList>
    </citation>
    <scope>NUCLEOTIDE SEQUENCE [LARGE SCALE GENOMIC DNA]</scope>
    <source>
        <strain evidence="3 4">DSM 43800</strain>
    </source>
</reference>
<keyword evidence="2" id="KW-0732">Signal</keyword>
<evidence type="ECO:0000313" key="3">
    <source>
        <dbReference type="EMBL" id="RKT57606.1"/>
    </source>
</evidence>
<evidence type="ECO:0000256" key="2">
    <source>
        <dbReference type="SAM" id="SignalP"/>
    </source>
</evidence>
<name>A0A495W7E5_9PSEU</name>
<sequence>MRGRSAALGVVVGAVSSLTATGVASAGTSAGALGASSVNTPVGVAAVAFGAVGLVAGLVRRRRAAVERAKADGAVAGAQPEAGALSGAAVALSEAAAALPAAQPATRPAPTGV</sequence>
<organism evidence="3 4">
    <name type="scientific">Saccharothrix australiensis</name>
    <dbReference type="NCBI Taxonomy" id="2072"/>
    <lineage>
        <taxon>Bacteria</taxon>
        <taxon>Bacillati</taxon>
        <taxon>Actinomycetota</taxon>
        <taxon>Actinomycetes</taxon>
        <taxon>Pseudonocardiales</taxon>
        <taxon>Pseudonocardiaceae</taxon>
        <taxon>Saccharothrix</taxon>
    </lineage>
</organism>
<accession>A0A495W7E5</accession>
<dbReference type="RefSeq" id="WP_147455285.1">
    <property type="nucleotide sequence ID" value="NZ_RBXO01000001.1"/>
</dbReference>
<protein>
    <recommendedName>
        <fullName evidence="5">LPXTG-motif cell wall-anchored protein</fullName>
    </recommendedName>
</protein>
<comment type="caution">
    <text evidence="3">The sequence shown here is derived from an EMBL/GenBank/DDBJ whole genome shotgun (WGS) entry which is preliminary data.</text>
</comment>
<dbReference type="AlphaFoldDB" id="A0A495W7E5"/>
<feature type="transmembrane region" description="Helical" evidence="1">
    <location>
        <begin position="42"/>
        <end position="59"/>
    </location>
</feature>
<evidence type="ECO:0000313" key="4">
    <source>
        <dbReference type="Proteomes" id="UP000282084"/>
    </source>
</evidence>
<keyword evidence="4" id="KW-1185">Reference proteome</keyword>
<dbReference type="Proteomes" id="UP000282084">
    <property type="component" value="Unassembled WGS sequence"/>
</dbReference>